<dbReference type="RefSeq" id="WP_166988564.1">
    <property type="nucleotide sequence ID" value="NZ_CP061169.1"/>
</dbReference>
<keyword evidence="3" id="KW-0238">DNA-binding</keyword>
<evidence type="ECO:0000256" key="2">
    <source>
        <dbReference type="ARBA" id="ARBA00023015"/>
    </source>
</evidence>
<dbReference type="SUPFAM" id="SSF88659">
    <property type="entry name" value="Sigma3 and sigma4 domains of RNA polymerase sigma factors"/>
    <property type="match status" value="1"/>
</dbReference>
<dbReference type="PANTHER" id="PTHR34294:SF1">
    <property type="entry name" value="TRANSCRIPTIONAL REGULATOR LSRR"/>
    <property type="match status" value="1"/>
</dbReference>
<dbReference type="SUPFAM" id="SSF100950">
    <property type="entry name" value="NagB/RpiA/CoA transferase-like"/>
    <property type="match status" value="1"/>
</dbReference>
<dbReference type="InterPro" id="IPR013324">
    <property type="entry name" value="RNA_pol_sigma_r3/r4-like"/>
</dbReference>
<sequence length="323" mass="34990">MAKHPPNSLSAKSRDALTAAQLYYLQDLTMDAIADELHTSRSSVSRLLSHARDSGLVTINVSSPLDVPRQLESDIRRRFGVVTHVVPVPEQTSDVDRLDRVALTAARILGGFVESNMMIGVAWGATMTAVSRHLVPKHTHNSRIVQLNGAANPRTTGLVYASELLQRFGTAFGAAVQQFAVPALFDDPTTKAAMWRERSVRRVLDIQRSMDMTVFGLGSPFAVVPSHVYVGGYLDEHDLASMQEANVVGDVATVFYREDGSSDGIEINTRSSGPDLDVQRRVARRVCIVSGESKLQSLRGALAAGLITDLIVDATTARLLLAS</sequence>
<dbReference type="Pfam" id="PF04198">
    <property type="entry name" value="Sugar-bind"/>
    <property type="match status" value="1"/>
</dbReference>
<keyword evidence="2" id="KW-0805">Transcription regulation</keyword>
<dbReference type="InterPro" id="IPR037171">
    <property type="entry name" value="NagB/RpiA_transferase-like"/>
</dbReference>
<dbReference type="InterPro" id="IPR051054">
    <property type="entry name" value="SorC_transcr_regulators"/>
</dbReference>
<keyword evidence="4" id="KW-0804">Transcription</keyword>
<dbReference type="PANTHER" id="PTHR34294">
    <property type="entry name" value="TRANSCRIPTIONAL REGULATOR-RELATED"/>
    <property type="match status" value="1"/>
</dbReference>
<reference evidence="6 7" key="1">
    <citation type="submission" date="2020-12" db="EMBL/GenBank/DDBJ databases">
        <title>Microbacterium sp. HY060.</title>
        <authorList>
            <person name="Zhou J."/>
        </authorList>
    </citation>
    <scope>NUCLEOTIDE SEQUENCE [LARGE SCALE GENOMIC DNA]</scope>
    <source>
        <strain evidence="6 7">HY60</strain>
    </source>
</reference>
<keyword evidence="7" id="KW-1185">Reference proteome</keyword>
<comment type="similarity">
    <text evidence="1">Belongs to the SorC transcriptional regulatory family.</text>
</comment>
<evidence type="ECO:0000313" key="6">
    <source>
        <dbReference type="EMBL" id="QPZ39302.1"/>
    </source>
</evidence>
<protein>
    <submittedName>
        <fullName evidence="6">Sugar-binding transcriptional regulator</fullName>
    </submittedName>
</protein>
<evidence type="ECO:0000256" key="4">
    <source>
        <dbReference type="ARBA" id="ARBA00023163"/>
    </source>
</evidence>
<evidence type="ECO:0000313" key="7">
    <source>
        <dbReference type="Proteomes" id="UP000662814"/>
    </source>
</evidence>
<organism evidence="6 7">
    <name type="scientific">Paramicrobacterium chengjingii</name>
    <dbReference type="NCBI Taxonomy" id="2769067"/>
    <lineage>
        <taxon>Bacteria</taxon>
        <taxon>Bacillati</taxon>
        <taxon>Actinomycetota</taxon>
        <taxon>Actinomycetes</taxon>
        <taxon>Micrococcales</taxon>
        <taxon>Microbacteriaceae</taxon>
        <taxon>Paramicrobacterium</taxon>
    </lineage>
</organism>
<dbReference type="Gene3D" id="1.10.10.10">
    <property type="entry name" value="Winged helix-like DNA-binding domain superfamily/Winged helix DNA-binding domain"/>
    <property type="match status" value="1"/>
</dbReference>
<feature type="domain" description="Sugar-binding" evidence="5">
    <location>
        <begin position="69"/>
        <end position="322"/>
    </location>
</feature>
<evidence type="ECO:0000256" key="1">
    <source>
        <dbReference type="ARBA" id="ARBA00010466"/>
    </source>
</evidence>
<dbReference type="InterPro" id="IPR007324">
    <property type="entry name" value="Sugar-bd_dom_put"/>
</dbReference>
<proteinExistence type="inferred from homology"/>
<dbReference type="Gene3D" id="3.40.50.1360">
    <property type="match status" value="1"/>
</dbReference>
<gene>
    <name evidence="6" type="ORF">HCR76_04375</name>
</gene>
<evidence type="ECO:0000256" key="3">
    <source>
        <dbReference type="ARBA" id="ARBA00023125"/>
    </source>
</evidence>
<dbReference type="EMBL" id="CP061169">
    <property type="protein sequence ID" value="QPZ39302.1"/>
    <property type="molecule type" value="Genomic_DNA"/>
</dbReference>
<evidence type="ECO:0000259" key="5">
    <source>
        <dbReference type="Pfam" id="PF04198"/>
    </source>
</evidence>
<dbReference type="Proteomes" id="UP000662814">
    <property type="component" value="Chromosome"/>
</dbReference>
<accession>A0ABX6YLU6</accession>
<name>A0ABX6YLU6_9MICO</name>
<dbReference type="InterPro" id="IPR036388">
    <property type="entry name" value="WH-like_DNA-bd_sf"/>
</dbReference>